<organism evidence="4 5">
    <name type="scientific">Cryptolaemus montrouzieri</name>
    <dbReference type="NCBI Taxonomy" id="559131"/>
    <lineage>
        <taxon>Eukaryota</taxon>
        <taxon>Metazoa</taxon>
        <taxon>Ecdysozoa</taxon>
        <taxon>Arthropoda</taxon>
        <taxon>Hexapoda</taxon>
        <taxon>Insecta</taxon>
        <taxon>Pterygota</taxon>
        <taxon>Neoptera</taxon>
        <taxon>Endopterygota</taxon>
        <taxon>Coleoptera</taxon>
        <taxon>Polyphaga</taxon>
        <taxon>Cucujiformia</taxon>
        <taxon>Coccinelloidea</taxon>
        <taxon>Coccinellidae</taxon>
        <taxon>Scymninae</taxon>
        <taxon>Scymnini</taxon>
        <taxon>Cryptolaemus</taxon>
    </lineage>
</organism>
<protein>
    <recommendedName>
        <fullName evidence="6">AFG1-like ATPase</fullName>
    </recommendedName>
</protein>
<evidence type="ECO:0000256" key="3">
    <source>
        <dbReference type="ARBA" id="ARBA00022840"/>
    </source>
</evidence>
<evidence type="ECO:0000256" key="1">
    <source>
        <dbReference type="ARBA" id="ARBA00010322"/>
    </source>
</evidence>
<dbReference type="Proteomes" id="UP001516400">
    <property type="component" value="Unassembled WGS sequence"/>
</dbReference>
<evidence type="ECO:0000313" key="5">
    <source>
        <dbReference type="Proteomes" id="UP001516400"/>
    </source>
</evidence>
<evidence type="ECO:0000256" key="2">
    <source>
        <dbReference type="ARBA" id="ARBA00022741"/>
    </source>
</evidence>
<evidence type="ECO:0000313" key="4">
    <source>
        <dbReference type="EMBL" id="KAL3278273.1"/>
    </source>
</evidence>
<gene>
    <name evidence="4" type="ORF">HHI36_013608</name>
</gene>
<name>A0ABD2NHY2_9CUCU</name>
<evidence type="ECO:0008006" key="6">
    <source>
        <dbReference type="Google" id="ProtNLM"/>
    </source>
</evidence>
<dbReference type="PANTHER" id="PTHR12169:SF6">
    <property type="entry name" value="AFG1-LIKE ATPASE"/>
    <property type="match status" value="1"/>
</dbReference>
<dbReference type="Pfam" id="PF03969">
    <property type="entry name" value="AFG1_ATPase"/>
    <property type="match status" value="1"/>
</dbReference>
<dbReference type="AlphaFoldDB" id="A0ABD2NHY2"/>
<reference evidence="4 5" key="1">
    <citation type="journal article" date="2021" name="BMC Biol.">
        <title>Horizontally acquired antibacterial genes associated with adaptive radiation of ladybird beetles.</title>
        <authorList>
            <person name="Li H.S."/>
            <person name="Tang X.F."/>
            <person name="Huang Y.H."/>
            <person name="Xu Z.Y."/>
            <person name="Chen M.L."/>
            <person name="Du X.Y."/>
            <person name="Qiu B.Y."/>
            <person name="Chen P.T."/>
            <person name="Zhang W."/>
            <person name="Slipinski A."/>
            <person name="Escalona H.E."/>
            <person name="Waterhouse R.M."/>
            <person name="Zwick A."/>
            <person name="Pang H."/>
        </authorList>
    </citation>
    <scope>NUCLEOTIDE SEQUENCE [LARGE SCALE GENOMIC DNA]</scope>
    <source>
        <strain evidence="4">SYSU2018</strain>
    </source>
</reference>
<keyword evidence="5" id="KW-1185">Reference proteome</keyword>
<comment type="caution">
    <text evidence="4">The sequence shown here is derived from an EMBL/GenBank/DDBJ whole genome shotgun (WGS) entry which is preliminary data.</text>
</comment>
<dbReference type="PANTHER" id="PTHR12169">
    <property type="entry name" value="ATPASE N2B"/>
    <property type="match status" value="1"/>
</dbReference>
<dbReference type="SUPFAM" id="SSF52540">
    <property type="entry name" value="P-loop containing nucleoside triphosphate hydrolases"/>
    <property type="match status" value="1"/>
</dbReference>
<dbReference type="EMBL" id="JABFTP020000103">
    <property type="protein sequence ID" value="KAL3278273.1"/>
    <property type="molecule type" value="Genomic_DNA"/>
</dbReference>
<dbReference type="FunFam" id="3.40.50.300:FF:003041">
    <property type="entry name" value="Predicted protein"/>
    <property type="match status" value="1"/>
</dbReference>
<comment type="similarity">
    <text evidence="1">Belongs to the AFG1 ATPase family.</text>
</comment>
<dbReference type="InterPro" id="IPR005654">
    <property type="entry name" value="ATPase_AFG1-like"/>
</dbReference>
<dbReference type="GO" id="GO:0005524">
    <property type="term" value="F:ATP binding"/>
    <property type="evidence" value="ECO:0007669"/>
    <property type="project" value="UniProtKB-KW"/>
</dbReference>
<dbReference type="InterPro" id="IPR027417">
    <property type="entry name" value="P-loop_NTPase"/>
</dbReference>
<proteinExistence type="inferred from homology"/>
<sequence>MIYKGRTLFIKSIIFSFGERFNSTGTNGSGPLAVMKHKVQTGQLSRDQMQLDACKLLQSVFESIQSYKPTKLNFLSKILSRNQEAPKGLYIYGAVGGGKTMIMDMFFECCEVERKTRVHFNEFMVEVHKKIHLIKNELGPQFKRESKPFDPIPIVADEISDKSWLVCFDEFQVTDIADAMILKRLFTQLFENGVVVIATSNRKPDDLYKNGLQRSNFIPFIPILKKHCMVFNLDSGIDYRVKAMSNKKSMYFVKSEYKLDPIKPLFKLLVSKENDIVRSKTFKILNRDVTFRKACGGVLETSFEELCARPLGSNDYLHLAQFFHTIIIRDVPQLSLKLRSETRRFINMIDTFYDNRIRIVITSCVHITELFSKEKSEVDMDESRVLMDDLDLSKTDASANVFTGDEEIFAFDRTISRLTEMQSEEYWKKYER</sequence>
<keyword evidence="3" id="KW-0067">ATP-binding</keyword>
<keyword evidence="2" id="KW-0547">Nucleotide-binding</keyword>
<accession>A0ABD2NHY2</accession>
<dbReference type="NCBIfam" id="NF040713">
    <property type="entry name" value="ZapE"/>
    <property type="match status" value="1"/>
</dbReference>
<dbReference type="Gene3D" id="3.40.50.300">
    <property type="entry name" value="P-loop containing nucleotide triphosphate hydrolases"/>
    <property type="match status" value="1"/>
</dbReference>